<dbReference type="EMBL" id="QTSU01000002">
    <property type="protein sequence ID" value="RDZ26928.1"/>
    <property type="molecule type" value="Genomic_DNA"/>
</dbReference>
<comment type="similarity">
    <text evidence="2 9">Belongs to the inositol monophosphatase superfamily. CysQ family.</text>
</comment>
<feature type="binding site" evidence="10">
    <location>
        <position position="100"/>
    </location>
    <ligand>
        <name>Mg(2+)</name>
        <dbReference type="ChEBI" id="CHEBI:18420"/>
        <label>1</label>
        <note>catalytic</note>
    </ligand>
</feature>
<comment type="function">
    <text evidence="9">Converts adenosine-3',5'-bisphosphate (PAP) to AMP.</text>
</comment>
<evidence type="ECO:0000256" key="4">
    <source>
        <dbReference type="ARBA" id="ARBA00022519"/>
    </source>
</evidence>
<evidence type="ECO:0000256" key="6">
    <source>
        <dbReference type="ARBA" id="ARBA00022801"/>
    </source>
</evidence>
<dbReference type="InterPro" id="IPR020550">
    <property type="entry name" value="Inositol_monophosphatase_CS"/>
</dbReference>
<dbReference type="GO" id="GO:0050427">
    <property type="term" value="P:3'-phosphoadenosine 5'-phosphosulfate metabolic process"/>
    <property type="evidence" value="ECO:0007669"/>
    <property type="project" value="TreeGrafter"/>
</dbReference>
<keyword evidence="5 9" id="KW-0479">Metal-binding</keyword>
<keyword evidence="4 9" id="KW-0997">Cell inner membrane</keyword>
<feature type="binding site" evidence="9">
    <location>
        <position position="227"/>
    </location>
    <ligand>
        <name>Mg(2+)</name>
        <dbReference type="ChEBI" id="CHEBI:18420"/>
        <label>2</label>
    </ligand>
</feature>
<reference evidence="11 12" key="1">
    <citation type="submission" date="2018-08" db="EMBL/GenBank/DDBJ databases">
        <title>Lysobacter sp. zong2l5, whole genome shotgun sequence.</title>
        <authorList>
            <person name="Zhang X."/>
            <person name="Feng G."/>
            <person name="Zhu H."/>
        </authorList>
    </citation>
    <scope>NUCLEOTIDE SEQUENCE [LARGE SCALE GENOMIC DNA]</scope>
    <source>
        <strain evidence="12">zong2l5</strain>
    </source>
</reference>
<feature type="binding site" evidence="9">
    <location>
        <position position="97"/>
    </location>
    <ligand>
        <name>Mg(2+)</name>
        <dbReference type="ChEBI" id="CHEBI:18420"/>
        <label>1</label>
    </ligand>
</feature>
<dbReference type="FunFam" id="3.30.540.10:FF:000007">
    <property type="entry name" value="3'(2'),5'-bisphosphate nucleotidase CysQ"/>
    <property type="match status" value="1"/>
</dbReference>
<feature type="binding site" evidence="9">
    <location>
        <position position="99"/>
    </location>
    <ligand>
        <name>Mg(2+)</name>
        <dbReference type="ChEBI" id="CHEBI:18420"/>
        <label>1</label>
    </ligand>
</feature>
<dbReference type="EC" id="3.1.3.7" evidence="9"/>
<protein>
    <recommendedName>
        <fullName evidence="9">3'(2'),5'-bisphosphate nucleotidase CysQ</fullName>
        <ecNumber evidence="9">3.1.3.7</ecNumber>
    </recommendedName>
    <alternativeName>
        <fullName evidence="9">3'(2'),5-bisphosphonucleoside 3'(2')-phosphohydrolase</fullName>
    </alternativeName>
    <alternativeName>
        <fullName evidence="9">3'-phosphoadenosine 5'-phosphate phosphatase</fullName>
        <shortName evidence="9">PAP phosphatase</shortName>
    </alternativeName>
</protein>
<dbReference type="PROSITE" id="PS00629">
    <property type="entry name" value="IMP_1"/>
    <property type="match status" value="1"/>
</dbReference>
<evidence type="ECO:0000256" key="7">
    <source>
        <dbReference type="ARBA" id="ARBA00022842"/>
    </source>
</evidence>
<evidence type="ECO:0000256" key="2">
    <source>
        <dbReference type="ARBA" id="ARBA00005289"/>
    </source>
</evidence>
<dbReference type="OrthoDB" id="9785695at2"/>
<keyword evidence="6 9" id="KW-0378">Hydrolase</keyword>
<organism evidence="11 12">
    <name type="scientific">Lysobacter silvisoli</name>
    <dbReference type="NCBI Taxonomy" id="2293254"/>
    <lineage>
        <taxon>Bacteria</taxon>
        <taxon>Pseudomonadati</taxon>
        <taxon>Pseudomonadota</taxon>
        <taxon>Gammaproteobacteria</taxon>
        <taxon>Lysobacterales</taxon>
        <taxon>Lysobacteraceae</taxon>
        <taxon>Lysobacter</taxon>
    </lineage>
</organism>
<feature type="binding site" evidence="9">
    <location>
        <position position="76"/>
    </location>
    <ligand>
        <name>substrate</name>
    </ligand>
</feature>
<keyword evidence="3 9" id="KW-1003">Cell membrane</keyword>
<feature type="binding site" evidence="9">
    <location>
        <position position="100"/>
    </location>
    <ligand>
        <name>Mg(2+)</name>
        <dbReference type="ChEBI" id="CHEBI:18420"/>
        <label>2</label>
    </ligand>
</feature>
<evidence type="ECO:0000256" key="10">
    <source>
        <dbReference type="PIRSR" id="PIRSR600760-2"/>
    </source>
</evidence>
<comment type="subcellular location">
    <subcellularLocation>
        <location evidence="9">Cell inner membrane</location>
        <topology evidence="9">Peripheral membrane protein</topology>
        <orientation evidence="9">Cytoplasmic side</orientation>
    </subcellularLocation>
</comment>
<dbReference type="GO" id="GO:0000287">
    <property type="term" value="F:magnesium ion binding"/>
    <property type="evidence" value="ECO:0007669"/>
    <property type="project" value="UniProtKB-UniRule"/>
</dbReference>
<feature type="binding site" evidence="10">
    <location>
        <position position="99"/>
    </location>
    <ligand>
        <name>Mg(2+)</name>
        <dbReference type="ChEBI" id="CHEBI:18420"/>
        <label>1</label>
        <note>catalytic</note>
    </ligand>
</feature>
<dbReference type="InterPro" id="IPR000760">
    <property type="entry name" value="Inositol_monophosphatase-like"/>
</dbReference>
<dbReference type="GO" id="GO:0008441">
    <property type="term" value="F:3'(2'),5'-bisphosphate nucleotidase activity"/>
    <property type="evidence" value="ECO:0007669"/>
    <property type="project" value="UniProtKB-UniRule"/>
</dbReference>
<evidence type="ECO:0000313" key="11">
    <source>
        <dbReference type="EMBL" id="RDZ26928.1"/>
    </source>
</evidence>
<evidence type="ECO:0000256" key="8">
    <source>
        <dbReference type="ARBA" id="ARBA00023136"/>
    </source>
</evidence>
<dbReference type="Gene3D" id="3.30.540.10">
    <property type="entry name" value="Fructose-1,6-Bisphosphatase, subunit A, domain 1"/>
    <property type="match status" value="1"/>
</dbReference>
<dbReference type="SUPFAM" id="SSF56655">
    <property type="entry name" value="Carbohydrate phosphatase"/>
    <property type="match status" value="1"/>
</dbReference>
<evidence type="ECO:0000256" key="3">
    <source>
        <dbReference type="ARBA" id="ARBA00022475"/>
    </source>
</evidence>
<accession>A0A371JZ28</accession>
<evidence type="ECO:0000313" key="12">
    <source>
        <dbReference type="Proteomes" id="UP000264492"/>
    </source>
</evidence>
<dbReference type="FunFam" id="3.40.190.80:FF:000005">
    <property type="entry name" value="3'(2'),5'-bisphosphate nucleotidase CysQ"/>
    <property type="match status" value="1"/>
</dbReference>
<dbReference type="GO" id="GO:0046854">
    <property type="term" value="P:phosphatidylinositol phosphate biosynthetic process"/>
    <property type="evidence" value="ECO:0007669"/>
    <property type="project" value="InterPro"/>
</dbReference>
<keyword evidence="12" id="KW-1185">Reference proteome</keyword>
<keyword evidence="8 9" id="KW-0472">Membrane</keyword>
<dbReference type="PROSITE" id="PS00630">
    <property type="entry name" value="IMP_2"/>
    <property type="match status" value="1"/>
</dbReference>
<dbReference type="RefSeq" id="WP_115859306.1">
    <property type="nucleotide sequence ID" value="NZ_QTSU01000002.1"/>
</dbReference>
<gene>
    <name evidence="9 11" type="primary">cysQ</name>
    <name evidence="11" type="ORF">DX914_11675</name>
</gene>
<dbReference type="GO" id="GO:0000103">
    <property type="term" value="P:sulfate assimilation"/>
    <property type="evidence" value="ECO:0007669"/>
    <property type="project" value="TreeGrafter"/>
</dbReference>
<dbReference type="PANTHER" id="PTHR43028:SF5">
    <property type="entry name" value="3'(2'),5'-BISPHOSPHATE NUCLEOTIDASE 1"/>
    <property type="match status" value="1"/>
</dbReference>
<comment type="catalytic activity">
    <reaction evidence="1 9">
        <text>adenosine 3',5'-bisphosphate + H2O = AMP + phosphate</text>
        <dbReference type="Rhea" id="RHEA:10040"/>
        <dbReference type="ChEBI" id="CHEBI:15377"/>
        <dbReference type="ChEBI" id="CHEBI:43474"/>
        <dbReference type="ChEBI" id="CHEBI:58343"/>
        <dbReference type="ChEBI" id="CHEBI:456215"/>
        <dbReference type="EC" id="3.1.3.7"/>
    </reaction>
</comment>
<comment type="caution">
    <text evidence="11">The sequence shown here is derived from an EMBL/GenBank/DDBJ whole genome shotgun (WGS) entry which is preliminary data.</text>
</comment>
<sequence length="279" mass="30278">MTEPNDSALRVDERLVEGAIAIAREAAAAILAIYEQDFDVEHKADASPLTAADLAAHHCIVAGLAALTPDVPVLSEESAHEVSFEQRRGWRRLWLVDPLDGTREFVKRNGEFTVNLALIEDGVPVFGVVQAPVTGALWYGVRGGRAFRRDGDQERELQVRIPAVAPLRVAASRSHRDARTEAFMQRLAQQVGGQAEPIGLGSSLKFCCIAEGGMDIYPRFGPTSEWDTAAGQCVLEAAGGQVLDPRGRPFRYNQRPGVLNGDFIALGDPALPWRESLDG</sequence>
<feature type="binding site" evidence="9">
    <location>
        <position position="97"/>
    </location>
    <ligand>
        <name>Mg(2+)</name>
        <dbReference type="ChEBI" id="CHEBI:18420"/>
        <label>2</label>
    </ligand>
</feature>
<dbReference type="GO" id="GO:0005886">
    <property type="term" value="C:plasma membrane"/>
    <property type="evidence" value="ECO:0007669"/>
    <property type="project" value="UniProtKB-SubCell"/>
</dbReference>
<keyword evidence="7 9" id="KW-0460">Magnesium</keyword>
<proteinExistence type="inferred from homology"/>
<dbReference type="PANTHER" id="PTHR43028">
    <property type="entry name" value="3'(2'),5'-BISPHOSPHATE NUCLEOTIDASE 1"/>
    <property type="match status" value="1"/>
</dbReference>
<dbReference type="AlphaFoldDB" id="A0A371JZ28"/>
<name>A0A371JZ28_9GAMM</name>
<evidence type="ECO:0000256" key="5">
    <source>
        <dbReference type="ARBA" id="ARBA00022723"/>
    </source>
</evidence>
<dbReference type="InterPro" id="IPR006240">
    <property type="entry name" value="CysQ"/>
</dbReference>
<feature type="binding site" evidence="10">
    <location>
        <position position="227"/>
    </location>
    <ligand>
        <name>Mg(2+)</name>
        <dbReference type="ChEBI" id="CHEBI:18420"/>
        <label>1</label>
        <note>catalytic</note>
    </ligand>
</feature>
<dbReference type="InterPro" id="IPR050725">
    <property type="entry name" value="CysQ/Inositol_MonoPase"/>
</dbReference>
<dbReference type="Pfam" id="PF00459">
    <property type="entry name" value="Inositol_P"/>
    <property type="match status" value="1"/>
</dbReference>
<comment type="cofactor">
    <cofactor evidence="9 10">
        <name>Mg(2+)</name>
        <dbReference type="ChEBI" id="CHEBI:18420"/>
    </cofactor>
</comment>
<dbReference type="CDD" id="cd01638">
    <property type="entry name" value="CysQ"/>
    <property type="match status" value="1"/>
</dbReference>
<dbReference type="InterPro" id="IPR020583">
    <property type="entry name" value="Inositol_monoP_metal-BS"/>
</dbReference>
<feature type="binding site" evidence="9">
    <location>
        <position position="76"/>
    </location>
    <ligand>
        <name>Mg(2+)</name>
        <dbReference type="ChEBI" id="CHEBI:18420"/>
        <label>1</label>
    </ligand>
</feature>
<dbReference type="PRINTS" id="PR00377">
    <property type="entry name" value="IMPHPHTASES"/>
</dbReference>
<dbReference type="HAMAP" id="MF_02095">
    <property type="entry name" value="CysQ"/>
    <property type="match status" value="1"/>
</dbReference>
<feature type="binding site" evidence="10">
    <location>
        <position position="97"/>
    </location>
    <ligand>
        <name>Mg(2+)</name>
        <dbReference type="ChEBI" id="CHEBI:18420"/>
        <label>1</label>
        <note>catalytic</note>
    </ligand>
</feature>
<feature type="binding site" evidence="9">
    <location>
        <begin position="99"/>
        <end position="102"/>
    </location>
    <ligand>
        <name>substrate</name>
    </ligand>
</feature>
<evidence type="ECO:0000256" key="9">
    <source>
        <dbReference type="HAMAP-Rule" id="MF_02095"/>
    </source>
</evidence>
<feature type="binding site" evidence="9">
    <location>
        <position position="227"/>
    </location>
    <ligand>
        <name>substrate</name>
    </ligand>
</feature>
<feature type="binding site" evidence="10">
    <location>
        <position position="76"/>
    </location>
    <ligand>
        <name>Mg(2+)</name>
        <dbReference type="ChEBI" id="CHEBI:18420"/>
        <label>1</label>
        <note>catalytic</note>
    </ligand>
</feature>
<dbReference type="NCBIfam" id="TIGR01331">
    <property type="entry name" value="bisphos_cysQ"/>
    <property type="match status" value="1"/>
</dbReference>
<dbReference type="Proteomes" id="UP000264492">
    <property type="component" value="Unassembled WGS sequence"/>
</dbReference>
<dbReference type="Gene3D" id="3.40.190.80">
    <property type="match status" value="1"/>
</dbReference>
<evidence type="ECO:0000256" key="1">
    <source>
        <dbReference type="ARBA" id="ARBA00001625"/>
    </source>
</evidence>